<dbReference type="Proteomes" id="UP001153321">
    <property type="component" value="Chromosome 27"/>
</dbReference>
<evidence type="ECO:0000256" key="1">
    <source>
        <dbReference type="SAM" id="Phobius"/>
    </source>
</evidence>
<sequence length="193" mass="21582">MLEATILLSPWNKLRKTAKGARYLLEFTLVMHLYGSCCIFVIMIARALKELVNGDHTISDAGEPPLKVYIISLMMPCVAISMVMDLKTLAPFALICNLYASRWFVHNPSSNDLPSNHRTDPRLGISRTCSTTATDDKIDKELSNVTDTIASVVKNDDITEIDGLIDRKLLNITTKVKIDKDFDEQIGKAKPVW</sequence>
<gene>
    <name evidence="2" type="ORF">SPLIT_LOCUS7896</name>
</gene>
<dbReference type="AlphaFoldDB" id="A0A9P0IAY2"/>
<evidence type="ECO:0000313" key="2">
    <source>
        <dbReference type="EMBL" id="CAH1642540.1"/>
    </source>
</evidence>
<organism evidence="2 3">
    <name type="scientific">Spodoptera littoralis</name>
    <name type="common">Egyptian cotton leafworm</name>
    <dbReference type="NCBI Taxonomy" id="7109"/>
    <lineage>
        <taxon>Eukaryota</taxon>
        <taxon>Metazoa</taxon>
        <taxon>Ecdysozoa</taxon>
        <taxon>Arthropoda</taxon>
        <taxon>Hexapoda</taxon>
        <taxon>Insecta</taxon>
        <taxon>Pterygota</taxon>
        <taxon>Neoptera</taxon>
        <taxon>Endopterygota</taxon>
        <taxon>Lepidoptera</taxon>
        <taxon>Glossata</taxon>
        <taxon>Ditrysia</taxon>
        <taxon>Noctuoidea</taxon>
        <taxon>Noctuidae</taxon>
        <taxon>Amphipyrinae</taxon>
        <taxon>Spodoptera</taxon>
    </lineage>
</organism>
<keyword evidence="1" id="KW-1133">Transmembrane helix</keyword>
<keyword evidence="1" id="KW-0472">Membrane</keyword>
<proteinExistence type="predicted"/>
<keyword evidence="3" id="KW-1185">Reference proteome</keyword>
<reference evidence="2" key="1">
    <citation type="submission" date="2022-02" db="EMBL/GenBank/DDBJ databases">
        <authorList>
            <person name="King R."/>
        </authorList>
    </citation>
    <scope>NUCLEOTIDE SEQUENCE</scope>
</reference>
<evidence type="ECO:0000313" key="3">
    <source>
        <dbReference type="Proteomes" id="UP001153321"/>
    </source>
</evidence>
<accession>A0A9P0IAY2</accession>
<name>A0A9P0IAY2_SPOLI</name>
<feature type="transmembrane region" description="Helical" evidence="1">
    <location>
        <begin position="23"/>
        <end position="48"/>
    </location>
</feature>
<protein>
    <submittedName>
        <fullName evidence="2">Uncharacterized protein</fullName>
    </submittedName>
</protein>
<dbReference type="EMBL" id="LR824558">
    <property type="protein sequence ID" value="CAH1642540.1"/>
    <property type="molecule type" value="Genomic_DNA"/>
</dbReference>
<keyword evidence="1" id="KW-0812">Transmembrane</keyword>